<dbReference type="HOGENOM" id="CLU_3201341_0_0_9"/>
<proteinExistence type="predicted"/>
<evidence type="ECO:0000313" key="1">
    <source>
        <dbReference type="EMBL" id="EHM00424.1"/>
    </source>
</evidence>
<dbReference type="Proteomes" id="UP000004625">
    <property type="component" value="Unassembled WGS sequence"/>
</dbReference>
<comment type="caution">
    <text evidence="1">The sequence shown here is derived from an EMBL/GenBank/DDBJ whole genome shotgun (WGS) entry which is preliminary data.</text>
</comment>
<dbReference type="AlphaFoldDB" id="G9ZLF6"/>
<accession>G9ZLF6</accession>
<sequence length="45" mass="4976">MIVGLFKQTITTLKTGFQNHKRSSQSSVTGHAGPMTEKIVFASFY</sequence>
<gene>
    <name evidence="1" type="ORF">HMPREF9103_00554</name>
</gene>
<organism evidence="1 2">
    <name type="scientific">Lentilactobacillus parafarraginis F0439</name>
    <dbReference type="NCBI Taxonomy" id="797515"/>
    <lineage>
        <taxon>Bacteria</taxon>
        <taxon>Bacillati</taxon>
        <taxon>Bacillota</taxon>
        <taxon>Bacilli</taxon>
        <taxon>Lactobacillales</taxon>
        <taxon>Lactobacillaceae</taxon>
        <taxon>Lentilactobacillus</taxon>
    </lineage>
</organism>
<evidence type="ECO:0000313" key="2">
    <source>
        <dbReference type="Proteomes" id="UP000004625"/>
    </source>
</evidence>
<protein>
    <submittedName>
        <fullName evidence="1">Uncharacterized protein</fullName>
    </submittedName>
</protein>
<keyword evidence="2" id="KW-1185">Reference proteome</keyword>
<name>G9ZLF6_9LACO</name>
<dbReference type="EMBL" id="AGEY01000026">
    <property type="protein sequence ID" value="EHM00424.1"/>
    <property type="molecule type" value="Genomic_DNA"/>
</dbReference>
<reference evidence="1 2" key="1">
    <citation type="submission" date="2011-09" db="EMBL/GenBank/DDBJ databases">
        <authorList>
            <person name="Weinstock G."/>
            <person name="Sodergren E."/>
            <person name="Clifton S."/>
            <person name="Fulton L."/>
            <person name="Fulton B."/>
            <person name="Courtney L."/>
            <person name="Fronick C."/>
            <person name="Harrison M."/>
            <person name="Strong C."/>
            <person name="Farmer C."/>
            <person name="Delahaunty K."/>
            <person name="Markovic C."/>
            <person name="Hall O."/>
            <person name="Minx P."/>
            <person name="Tomlinson C."/>
            <person name="Mitreva M."/>
            <person name="Hou S."/>
            <person name="Chen J."/>
            <person name="Wollam A."/>
            <person name="Pepin K.H."/>
            <person name="Johnson M."/>
            <person name="Bhonagiri V."/>
            <person name="Zhang X."/>
            <person name="Suruliraj S."/>
            <person name="Warren W."/>
            <person name="Chinwalla A."/>
            <person name="Mardis E.R."/>
            <person name="Wilson R.K."/>
        </authorList>
    </citation>
    <scope>NUCLEOTIDE SEQUENCE [LARGE SCALE GENOMIC DNA]</scope>
    <source>
        <strain evidence="1 2">F0439</strain>
    </source>
</reference>
<dbReference type="STRING" id="797515.HMPREF9103_00554"/>